<name>A0A9D2UJT1_9BACT</name>
<protein>
    <submittedName>
        <fullName evidence="1">Uncharacterized protein</fullName>
    </submittedName>
</protein>
<evidence type="ECO:0000313" key="2">
    <source>
        <dbReference type="Proteomes" id="UP000787625"/>
    </source>
</evidence>
<sequence length="593" mass="65081">MMKTLKIAGGVIIGAGLLGSCVDSNYDIVDADISKDIAIFDNGISLPVGDVDTMKIGELLDLDDSEMIEEDASSGEYCLVRTGTTEASFDIKVDESSISTEATDVNRTVYQANNPFAGSDVQFPTQNPSTGEMLESMTLEVRNEDGGTVESNFKISSDDMPAEVLNLKEVRIDRRALNVSIRVENMGDVTDRILLDDMFLVEIPEGIITDDPNIVIRNGVKMLDLSGRTIDLESDNNGYMTYEMSIDGWYVGDEGVDIIDGRLELADDFAIDGSVHITHLFATAPANIEMPLVMTIDDFSSNLTRATGKFDPQIDPINELVEIDKSDLPDFLRREDICIDAAHASVEISMIGDIPMDIFLNGVFNSNQQSQTFGSASIDNILVSQDDRHLLLSDNGMQKDGYKSITVPGLNSLLKYIPDDIDMTMNAAADKDNYYEIEINKDNNVNIDYIFRAPLQFGNEMHIIYNDTINGWHGDLDGINSTMTALQGTMVYDTPVDVSITATAIDEQGDPINGLEVNVLPEKVIRGENDLRITITDPTGKVIGERLDGIILTLTMTNENGNQETLKADDYVILKDLALKLPEGIILNGDTLF</sequence>
<accession>A0A9D2UJT1</accession>
<reference evidence="1" key="1">
    <citation type="journal article" date="2021" name="PeerJ">
        <title>Extensive microbial diversity within the chicken gut microbiome revealed by metagenomics and culture.</title>
        <authorList>
            <person name="Gilroy R."/>
            <person name="Ravi A."/>
            <person name="Getino M."/>
            <person name="Pursley I."/>
            <person name="Horton D.L."/>
            <person name="Alikhan N.F."/>
            <person name="Baker D."/>
            <person name="Gharbi K."/>
            <person name="Hall N."/>
            <person name="Watson M."/>
            <person name="Adriaenssens E.M."/>
            <person name="Foster-Nyarko E."/>
            <person name="Jarju S."/>
            <person name="Secka A."/>
            <person name="Antonio M."/>
            <person name="Oren A."/>
            <person name="Chaudhuri R.R."/>
            <person name="La Ragione R."/>
            <person name="Hildebrand F."/>
            <person name="Pallen M.J."/>
        </authorList>
    </citation>
    <scope>NUCLEOTIDE SEQUENCE</scope>
    <source>
        <strain evidence="1">MalCec1-1739</strain>
    </source>
</reference>
<dbReference type="EMBL" id="DWUP01000197">
    <property type="protein sequence ID" value="HJD53747.1"/>
    <property type="molecule type" value="Genomic_DNA"/>
</dbReference>
<dbReference type="PROSITE" id="PS51257">
    <property type="entry name" value="PROKAR_LIPOPROTEIN"/>
    <property type="match status" value="1"/>
</dbReference>
<organism evidence="1 2">
    <name type="scientific">Candidatus Avibacteroides avistercoris</name>
    <dbReference type="NCBI Taxonomy" id="2840690"/>
    <lineage>
        <taxon>Bacteria</taxon>
        <taxon>Pseudomonadati</taxon>
        <taxon>Bacteroidota</taxon>
        <taxon>Bacteroidia</taxon>
        <taxon>Bacteroidales</taxon>
        <taxon>Bacteroidaceae</taxon>
        <taxon>Bacteroidaceae incertae sedis</taxon>
        <taxon>Candidatus Avibacteroides</taxon>
    </lineage>
</organism>
<proteinExistence type="predicted"/>
<gene>
    <name evidence="1" type="ORF">IAA93_08505</name>
</gene>
<evidence type="ECO:0000313" key="1">
    <source>
        <dbReference type="EMBL" id="HJD53747.1"/>
    </source>
</evidence>
<reference evidence="1" key="2">
    <citation type="submission" date="2021-04" db="EMBL/GenBank/DDBJ databases">
        <authorList>
            <person name="Gilroy R."/>
        </authorList>
    </citation>
    <scope>NUCLEOTIDE SEQUENCE</scope>
    <source>
        <strain evidence="1">MalCec1-1739</strain>
    </source>
</reference>
<dbReference type="Proteomes" id="UP000787625">
    <property type="component" value="Unassembled WGS sequence"/>
</dbReference>
<comment type="caution">
    <text evidence="1">The sequence shown here is derived from an EMBL/GenBank/DDBJ whole genome shotgun (WGS) entry which is preliminary data.</text>
</comment>
<dbReference type="AlphaFoldDB" id="A0A9D2UJT1"/>